<name>A0A0K8UGF7_BACLA</name>
<gene>
    <name evidence="2" type="ORF">c0_g1_i3</name>
</gene>
<dbReference type="EMBL" id="GDHF01026577">
    <property type="protein sequence ID" value="JAI25737.1"/>
    <property type="molecule type" value="Transcribed_RNA"/>
</dbReference>
<sequence length="103" mass="12356">MDISVQKCGEVTTCLKERKKEYFLNCIFCDGMFVTLDKFGKHLEYVHLHSSDGYDQELLEDYKIKEEIISPMDADPEEVVNVTLILYFQMQYKFLYYTEKCYY</sequence>
<reference evidence="2" key="1">
    <citation type="submission" date="2015-06" db="EMBL/GenBank/DDBJ databases">
        <authorList>
            <person name="Hoefler B.C."/>
            <person name="Straight P.D."/>
        </authorList>
    </citation>
    <scope>NUCLEOTIDE SEQUENCE</scope>
</reference>
<organism evidence="2">
    <name type="scientific">Bactrocera latifrons</name>
    <name type="common">Malaysian fruit fly</name>
    <name type="synonym">Chaetodacus latifrons</name>
    <dbReference type="NCBI Taxonomy" id="174628"/>
    <lineage>
        <taxon>Eukaryota</taxon>
        <taxon>Metazoa</taxon>
        <taxon>Ecdysozoa</taxon>
        <taxon>Arthropoda</taxon>
        <taxon>Hexapoda</taxon>
        <taxon>Insecta</taxon>
        <taxon>Pterygota</taxon>
        <taxon>Neoptera</taxon>
        <taxon>Endopterygota</taxon>
        <taxon>Diptera</taxon>
        <taxon>Brachycera</taxon>
        <taxon>Muscomorpha</taxon>
        <taxon>Tephritoidea</taxon>
        <taxon>Tephritidae</taxon>
        <taxon>Bactrocera</taxon>
        <taxon>Bactrocera</taxon>
    </lineage>
</organism>
<dbReference type="AlphaFoldDB" id="A0A0K8UGF7"/>
<dbReference type="PROSITE" id="PS00028">
    <property type="entry name" value="ZINC_FINGER_C2H2_1"/>
    <property type="match status" value="1"/>
</dbReference>
<proteinExistence type="predicted"/>
<accession>A0A0K8UGF7</accession>
<dbReference type="OrthoDB" id="427030at2759"/>
<evidence type="ECO:0000313" key="2">
    <source>
        <dbReference type="EMBL" id="JAI25737.1"/>
    </source>
</evidence>
<dbReference type="InterPro" id="IPR013087">
    <property type="entry name" value="Znf_C2H2_type"/>
</dbReference>
<feature type="domain" description="C2H2-type" evidence="1">
    <location>
        <begin position="26"/>
        <end position="47"/>
    </location>
</feature>
<protein>
    <recommendedName>
        <fullName evidence="1">C2H2-type domain-containing protein</fullName>
    </recommendedName>
</protein>
<evidence type="ECO:0000259" key="1">
    <source>
        <dbReference type="PROSITE" id="PS00028"/>
    </source>
</evidence>